<feature type="compositionally biased region" description="Basic residues" evidence="9">
    <location>
        <begin position="1459"/>
        <end position="1471"/>
    </location>
</feature>
<dbReference type="InterPro" id="IPR033904">
    <property type="entry name" value="Trans_IPPS_HH"/>
</dbReference>
<dbReference type="GO" id="GO:0051996">
    <property type="term" value="F:squalene synthase [NAD(P)H] activity"/>
    <property type="evidence" value="ECO:0007669"/>
    <property type="project" value="InterPro"/>
</dbReference>
<feature type="compositionally biased region" description="Basic and acidic residues" evidence="9">
    <location>
        <begin position="607"/>
        <end position="616"/>
    </location>
</feature>
<keyword evidence="7" id="KW-0560">Oxidoreductase</keyword>
<keyword evidence="5" id="KW-0125">Carotenoid biosynthesis</keyword>
<feature type="compositionally biased region" description="Basic residues" evidence="9">
    <location>
        <begin position="107"/>
        <end position="125"/>
    </location>
</feature>
<feature type="region of interest" description="Disordered" evidence="9">
    <location>
        <begin position="632"/>
        <end position="738"/>
    </location>
</feature>
<dbReference type="InterPro" id="IPR008949">
    <property type="entry name" value="Isoprenoid_synthase_dom_sf"/>
</dbReference>
<evidence type="ECO:0000256" key="3">
    <source>
        <dbReference type="ARBA" id="ARBA00022630"/>
    </source>
</evidence>
<sequence>MMNDGFSGNLRQHQHKETRHGYGCIAIGNGRRARPDRSTAAAGIARPRPRRSAHRRHARGHARFRQTHAAIAADAGRARPRLHLAGAARRRLRGGAGACRLADPRRSAVHGRRQAAPGRTHRAPPVRRTCGHPGVGCAAQPRVPAAVAGARHSRPPLARRHRPHQRTENGRAAGLVRGNGRHHCRGRRARAAGAARVCPVRRPGVPDQGRLAGRRRRRHHRQGCGTGCRQGHLQRQAGQGAHGRPPGRPPARSGHVPERRHRRQAAHTLPGGHAVPHHRPAGRRPRAVIRDALTPSQPPHHFGVVAPAFPSHFSAMAALAAELVRRGHRVTFLQRPDARAFLGDALPHGMGFHALGAQRFPPGSLAAALRRAANPGSPLGLRKVIVDMADATDMLCQQLPAAIAALQIDVLIGDQMEAAAGLVAEALQMPLRARPADGGRQHGRVRLADGAAPPRHRAAVAPPGPARARRPARMPVAAGADQPDHCRIRFPTPAPAGPFSSRGAIAAGCRCCRIHRDDRAATNAGRRPAARVRLAGHLAGPALRHFPPHRPRLPCARCATGAGPLRRARCAPGAGHRTGRTARRHHRVRVCAAAGGAGAGRRRRHPRGTEHGDGCDCHRHADAGAAHRFRPAGRCGAHLPRGHRPPGVGAHQQSAHPGRAPAPVAGRPGVRPPPGAAGGRAGAGRRHGARGRYPAHGAPRAAHPGAGAGRPHRRQPHLVVPRQRPRQRPARLDRAVGRAPLAALRRDLSRARAHAGRRLRQHRVRRFRPRAHARAGRRVAHQRHHPRPHAHVRHAGRRRRAARGRRDRRPRPAREQPAGARLPDFSGPGGATGRPARLDGADPDGRQRGPAGRLPFYLRAALRPRPPADRGHPLRGRGPPRPRTPARQHCRLRRRARLDHHAPVRGPARRPVPSDHRLLAAARGTPGRTGRHAAGPARASAVCRHPPARAAAMAAPGLFPPVEPHAVPGRRSRPPLARDAALLRAARAADCPLLRGPPDTGRPAARGVRQAAGARGPGAGGRTQNPTPTHQDFRMNQAKQAVVIGAGFGGLALAIRLQAAGIQTTLLEQRDKPGGRAYVYQDQGFTFDAGPTVITDPSALEELFTVAGKRLADYVEMLPVAPFYRLCWEDGSHFDYANDQEALDRQIHARNPDDVAGYQRFLAYSKAVFDEGYLKLGAVPFLSIRDMVAAGPQLAKLEAWKSVYGMVSRFIKNEQLRMAFSFHSLLVGGNPFATSSIYTLIHALERKWGVWFPRGGTGALVNGMVQMFQDIGGKIELNAKVAAIDTAGNRVTGVRLEDGRTFAAQAVASNADVPVAAPYRVLRPPLPAVDHGNLQRQNAGRRFFPVPARAVRDRPVARAPGLRQPLRAGARAAPGQRGHRLGRGRPALPRPHFRLPGTALHAGPAQPAGDQPLLHAVRLPRPAQRPRGLGLLAGTDPDAKRLVPSAQPRRRPAQPVPGGRRHPSRCGRARRGGLGQGHGRPDDRGVRAMSEALMAHATETIKVGSKSFAAAATLFPADVRRSVLMLYAWCRHCDDVVDGQELGFAPALAPAAAHDPFAELAQLEVQTRRAYAGETMTEPAFAAFQEVALRHAIAPPYAFDHLAGFAMDVHDAHYDTIDDTLRYCYHVAGVVGLMMSTIMGAKDADVLDRACDLGLAFQLTNIARDIVDDARIGRCYLPAQWLREAGIPPDEIALPQHRAALATVAARLVDYAEPYYDSANEGIVALPLRSAWAIATARNVYRQIGIEVKRRGSHAWDERVGTSKAAKLWLLAKGGVSALISRARTMTARPAGLWQRPAHDLAGDRAADGAAAHAGPRHAAPAIDA</sequence>
<feature type="region of interest" description="Disordered" evidence="9">
    <location>
        <begin position="1425"/>
        <end position="1484"/>
    </location>
</feature>
<dbReference type="GO" id="GO:0016491">
    <property type="term" value="F:oxidoreductase activity"/>
    <property type="evidence" value="ECO:0007669"/>
    <property type="project" value="UniProtKB-KW"/>
</dbReference>
<dbReference type="Gene3D" id="3.50.50.60">
    <property type="entry name" value="FAD/NAD(P)-binding domain"/>
    <property type="match status" value="2"/>
</dbReference>
<feature type="compositionally biased region" description="Low complexity" evidence="9">
    <location>
        <begin position="1001"/>
        <end position="1014"/>
    </location>
</feature>
<feature type="compositionally biased region" description="Low complexity" evidence="9">
    <location>
        <begin position="655"/>
        <end position="669"/>
    </location>
</feature>
<evidence type="ECO:0000256" key="2">
    <source>
        <dbReference type="ARBA" id="ARBA00006251"/>
    </source>
</evidence>
<feature type="region of interest" description="Disordered" evidence="9">
    <location>
        <begin position="1367"/>
        <end position="1411"/>
    </location>
</feature>
<dbReference type="SUPFAM" id="SSF51905">
    <property type="entry name" value="FAD/NAD(P)-binding domain"/>
    <property type="match status" value="1"/>
</dbReference>
<feature type="compositionally biased region" description="Basic residues" evidence="9">
    <location>
        <begin position="152"/>
        <end position="164"/>
    </location>
</feature>
<dbReference type="FunFam" id="1.10.600.10:FF:000020">
    <property type="entry name" value="Phytoene synthase"/>
    <property type="match status" value="1"/>
</dbReference>
<feature type="compositionally biased region" description="Basic residues" evidence="9">
    <location>
        <begin position="47"/>
        <end position="66"/>
    </location>
</feature>
<feature type="compositionally biased region" description="Low complexity" evidence="9">
    <location>
        <begin position="1808"/>
        <end position="1825"/>
    </location>
</feature>
<feature type="region of interest" description="Disordered" evidence="9">
    <location>
        <begin position="450"/>
        <end position="470"/>
    </location>
</feature>
<evidence type="ECO:0000259" key="10">
    <source>
        <dbReference type="Pfam" id="PF01593"/>
    </source>
</evidence>
<keyword evidence="4" id="KW-0808">Transferase</keyword>
<dbReference type="Pfam" id="PF00494">
    <property type="entry name" value="SQS_PSY"/>
    <property type="match status" value="1"/>
</dbReference>
<dbReference type="Gene3D" id="1.10.600.10">
    <property type="entry name" value="Farnesyl Diphosphate Synthase"/>
    <property type="match status" value="1"/>
</dbReference>
<feature type="region of interest" description="Disordered" evidence="9">
    <location>
        <begin position="751"/>
        <end position="912"/>
    </location>
</feature>
<evidence type="ECO:0000313" key="11">
    <source>
        <dbReference type="EMBL" id="GEU28130.1"/>
    </source>
</evidence>
<feature type="compositionally biased region" description="Low complexity" evidence="9">
    <location>
        <begin position="200"/>
        <end position="211"/>
    </location>
</feature>
<dbReference type="GO" id="GO:0045436">
    <property type="term" value="F:lycopene beta cyclase activity"/>
    <property type="evidence" value="ECO:0007669"/>
    <property type="project" value="UniProtKB-ARBA"/>
</dbReference>
<evidence type="ECO:0000256" key="8">
    <source>
        <dbReference type="ARBA" id="ARBA00023229"/>
    </source>
</evidence>
<comment type="similarity">
    <text evidence="2">Belongs to the phytoene/squalene synthase family.</text>
</comment>
<feature type="compositionally biased region" description="Basic residues" evidence="9">
    <location>
        <begin position="212"/>
        <end position="222"/>
    </location>
</feature>
<dbReference type="NCBIfam" id="TIGR02734">
    <property type="entry name" value="crtI_fam"/>
    <property type="match status" value="1"/>
</dbReference>
<evidence type="ECO:0000256" key="9">
    <source>
        <dbReference type="SAM" id="MobiDB-lite"/>
    </source>
</evidence>
<dbReference type="PANTHER" id="PTHR43734:SF3">
    <property type="entry name" value="B-CAROTENE KETOLASE"/>
    <property type="match status" value="1"/>
</dbReference>
<proteinExistence type="inferred from homology"/>
<dbReference type="InterPro" id="IPR019845">
    <property type="entry name" value="Squalene/phytoene_synthase_CS"/>
</dbReference>
<dbReference type="PROSITE" id="PS01045">
    <property type="entry name" value="SQUALEN_PHYTOEN_SYN_2"/>
    <property type="match status" value="1"/>
</dbReference>
<feature type="domain" description="Amine oxidase" evidence="10">
    <location>
        <begin position="1049"/>
        <end position="1327"/>
    </location>
</feature>
<dbReference type="GO" id="GO:0016117">
    <property type="term" value="P:carotenoid biosynthetic process"/>
    <property type="evidence" value="ECO:0007669"/>
    <property type="project" value="UniProtKB-KW"/>
</dbReference>
<dbReference type="CDD" id="cd00683">
    <property type="entry name" value="Trans_IPPS_HH"/>
    <property type="match status" value="1"/>
</dbReference>
<dbReference type="NCBIfam" id="NF042419">
    <property type="entry name" value="Phyto_syn_CrtB"/>
    <property type="match status" value="1"/>
</dbReference>
<dbReference type="SFLD" id="SFLDG01018">
    <property type="entry name" value="Squalene/Phytoene_Synthase_Lik"/>
    <property type="match status" value="1"/>
</dbReference>
<feature type="region of interest" description="Disordered" evidence="9">
    <location>
        <begin position="992"/>
        <end position="1031"/>
    </location>
</feature>
<keyword evidence="3" id="KW-0285">Flavoprotein</keyword>
<dbReference type="SUPFAM" id="SSF48576">
    <property type="entry name" value="Terpenoid synthases"/>
    <property type="match status" value="1"/>
</dbReference>
<feature type="compositionally biased region" description="Basic residues" evidence="9">
    <location>
        <begin position="751"/>
        <end position="811"/>
    </location>
</feature>
<dbReference type="InterPro" id="IPR002937">
    <property type="entry name" value="Amino_oxidase"/>
</dbReference>
<comment type="pathway">
    <text evidence="1">Carotenoid biosynthesis; phytoene biosynthesis.</text>
</comment>
<feature type="region of interest" description="Disordered" evidence="9">
    <location>
        <begin position="27"/>
        <end position="66"/>
    </location>
</feature>
<dbReference type="SUPFAM" id="SSF53756">
    <property type="entry name" value="UDP-Glycosyltransferase/glycogen phosphorylase"/>
    <property type="match status" value="1"/>
</dbReference>
<reference evidence="11" key="1">
    <citation type="journal article" date="2019" name="Sci. Rep.">
        <title>Draft genome of Tanacetum cinerariifolium, the natural source of mosquito coil.</title>
        <authorList>
            <person name="Yamashiro T."/>
            <person name="Shiraishi A."/>
            <person name="Satake H."/>
            <person name="Nakayama K."/>
        </authorList>
    </citation>
    <scope>NUCLEOTIDE SEQUENCE</scope>
</reference>
<dbReference type="InterPro" id="IPR053452">
    <property type="entry name" value="Phytoene_synthase-rel"/>
</dbReference>
<feature type="compositionally biased region" description="Basic residues" evidence="9">
    <location>
        <begin position="275"/>
        <end position="284"/>
    </location>
</feature>
<keyword evidence="6" id="KW-0274">FAD</keyword>
<evidence type="ECO:0000256" key="1">
    <source>
        <dbReference type="ARBA" id="ARBA00004684"/>
    </source>
</evidence>
<feature type="region of interest" description="Disordered" evidence="9">
    <location>
        <begin position="1805"/>
        <end position="1825"/>
    </location>
</feature>
<dbReference type="EMBL" id="BKCJ010000001">
    <property type="protein sequence ID" value="GEU28130.1"/>
    <property type="molecule type" value="Genomic_DNA"/>
</dbReference>
<name>A0A699GEB2_TANCI</name>
<dbReference type="GO" id="GO:0004311">
    <property type="term" value="F:geranylgeranyl diphosphate synthase activity"/>
    <property type="evidence" value="ECO:0007669"/>
    <property type="project" value="InterPro"/>
</dbReference>
<feature type="region of interest" description="Disordered" evidence="9">
    <location>
        <begin position="593"/>
        <end position="616"/>
    </location>
</feature>
<dbReference type="SFLD" id="SFLDG01212">
    <property type="entry name" value="Phytoene_synthase_like"/>
    <property type="match status" value="1"/>
</dbReference>
<evidence type="ECO:0000256" key="6">
    <source>
        <dbReference type="ARBA" id="ARBA00022827"/>
    </source>
</evidence>
<dbReference type="GO" id="GO:0046905">
    <property type="term" value="F:15-cis-phytoene synthase activity"/>
    <property type="evidence" value="ECO:0007669"/>
    <property type="project" value="UniProtKB-ARBA"/>
</dbReference>
<evidence type="ECO:0000256" key="5">
    <source>
        <dbReference type="ARBA" id="ARBA00022746"/>
    </source>
</evidence>
<evidence type="ECO:0000256" key="7">
    <source>
        <dbReference type="ARBA" id="ARBA00023002"/>
    </source>
</evidence>
<dbReference type="InterPro" id="IPR014105">
    <property type="entry name" value="Carotenoid/retinoid_OxRdtase"/>
</dbReference>
<organism evidence="11">
    <name type="scientific">Tanacetum cinerariifolium</name>
    <name type="common">Dalmatian daisy</name>
    <name type="synonym">Chrysanthemum cinerariifolium</name>
    <dbReference type="NCBI Taxonomy" id="118510"/>
    <lineage>
        <taxon>Eukaryota</taxon>
        <taxon>Viridiplantae</taxon>
        <taxon>Streptophyta</taxon>
        <taxon>Embryophyta</taxon>
        <taxon>Tracheophyta</taxon>
        <taxon>Spermatophyta</taxon>
        <taxon>Magnoliopsida</taxon>
        <taxon>eudicotyledons</taxon>
        <taxon>Gunneridae</taxon>
        <taxon>Pentapetalae</taxon>
        <taxon>asterids</taxon>
        <taxon>campanulids</taxon>
        <taxon>Asterales</taxon>
        <taxon>Asteraceae</taxon>
        <taxon>Asteroideae</taxon>
        <taxon>Anthemideae</taxon>
        <taxon>Anthemidinae</taxon>
        <taxon>Tanacetum</taxon>
    </lineage>
</organism>
<feature type="compositionally biased region" description="Basic residues" evidence="9">
    <location>
        <begin position="873"/>
        <end position="898"/>
    </location>
</feature>
<dbReference type="FunFam" id="3.50.50.60:FF:000378">
    <property type="entry name" value="Phytoene desaturase"/>
    <property type="match status" value="1"/>
</dbReference>
<dbReference type="Pfam" id="PF01593">
    <property type="entry name" value="Amino_oxidase"/>
    <property type="match status" value="1"/>
</dbReference>
<dbReference type="PANTHER" id="PTHR43734">
    <property type="entry name" value="PHYTOENE DESATURASE"/>
    <property type="match status" value="1"/>
</dbReference>
<evidence type="ECO:0000256" key="4">
    <source>
        <dbReference type="ARBA" id="ARBA00022679"/>
    </source>
</evidence>
<gene>
    <name evidence="11" type="ORF">Tci_000108</name>
</gene>
<feature type="region of interest" description="Disordered" evidence="9">
    <location>
        <begin position="152"/>
        <end position="182"/>
    </location>
</feature>
<dbReference type="PROSITE" id="PS01044">
    <property type="entry name" value="SQUALEN_PHYTOEN_SYN_1"/>
    <property type="match status" value="1"/>
</dbReference>
<feature type="compositionally biased region" description="Low complexity" evidence="9">
    <location>
        <begin position="853"/>
        <end position="863"/>
    </location>
</feature>
<protein>
    <submittedName>
        <fullName evidence="11">Phytoene synthase 2, chloroplastic</fullName>
    </submittedName>
</protein>
<feature type="region of interest" description="Disordered" evidence="9">
    <location>
        <begin position="104"/>
        <end position="128"/>
    </location>
</feature>
<feature type="compositionally biased region" description="Low complexity" evidence="9">
    <location>
        <begin position="1367"/>
        <end position="1376"/>
    </location>
</feature>
<feature type="region of interest" description="Disordered" evidence="9">
    <location>
        <begin position="200"/>
        <end position="284"/>
    </location>
</feature>
<accession>A0A699GEB2</accession>
<feature type="compositionally biased region" description="Low complexity" evidence="9">
    <location>
        <begin position="691"/>
        <end position="705"/>
    </location>
</feature>
<dbReference type="InterPro" id="IPR036188">
    <property type="entry name" value="FAD/NAD-bd_sf"/>
</dbReference>
<dbReference type="SFLD" id="SFLDS00005">
    <property type="entry name" value="Isoprenoid_Synthase_Type_I"/>
    <property type="match status" value="1"/>
</dbReference>
<keyword evidence="8" id="KW-0414">Isoprene biosynthesis</keyword>
<dbReference type="InterPro" id="IPR044843">
    <property type="entry name" value="Trans_IPPS_bact-type"/>
</dbReference>
<dbReference type="InterPro" id="IPR002060">
    <property type="entry name" value="Squ/phyt_synthse"/>
</dbReference>
<feature type="compositionally biased region" description="Basic and acidic residues" evidence="9">
    <location>
        <begin position="836"/>
        <end position="847"/>
    </location>
</feature>
<comment type="caution">
    <text evidence="11">The sequence shown here is derived from an EMBL/GenBank/DDBJ whole genome shotgun (WGS) entry which is preliminary data.</text>
</comment>